<proteinExistence type="predicted"/>
<reference evidence="1" key="1">
    <citation type="submission" date="2018-05" db="EMBL/GenBank/DDBJ databases">
        <authorList>
            <person name="Lanie J.A."/>
            <person name="Ng W.-L."/>
            <person name="Kazmierczak K.M."/>
            <person name="Andrzejewski T.M."/>
            <person name="Davidsen T.M."/>
            <person name="Wayne K.J."/>
            <person name="Tettelin H."/>
            <person name="Glass J.I."/>
            <person name="Rusch D."/>
            <person name="Podicherti R."/>
            <person name="Tsui H.-C.T."/>
            <person name="Winkler M.E."/>
        </authorList>
    </citation>
    <scope>NUCLEOTIDE SEQUENCE</scope>
</reference>
<gene>
    <name evidence="1" type="ORF">METZ01_LOCUS134416</name>
</gene>
<accession>A0A381YY52</accession>
<protein>
    <submittedName>
        <fullName evidence="1">Uncharacterized protein</fullName>
    </submittedName>
</protein>
<dbReference type="EMBL" id="UINC01019278">
    <property type="protein sequence ID" value="SVA81562.1"/>
    <property type="molecule type" value="Genomic_DNA"/>
</dbReference>
<evidence type="ECO:0000313" key="1">
    <source>
        <dbReference type="EMBL" id="SVA81562.1"/>
    </source>
</evidence>
<feature type="non-terminal residue" evidence="1">
    <location>
        <position position="34"/>
    </location>
</feature>
<sequence length="34" mass="3812">MQLYSCIVTKTWQFLMAGAVGIEPTNHGIKTRCL</sequence>
<organism evidence="1">
    <name type="scientific">marine metagenome</name>
    <dbReference type="NCBI Taxonomy" id="408172"/>
    <lineage>
        <taxon>unclassified sequences</taxon>
        <taxon>metagenomes</taxon>
        <taxon>ecological metagenomes</taxon>
    </lineage>
</organism>
<name>A0A381YY52_9ZZZZ</name>
<dbReference type="AlphaFoldDB" id="A0A381YY52"/>